<dbReference type="Proteomes" id="UP000485058">
    <property type="component" value="Unassembled WGS sequence"/>
</dbReference>
<sequence>MCTTPVVPPAATREDHFILAPIESNEDYNDDPQVSCKYGTMLFSTFKPPFATAIAPSASACYK</sequence>
<reference evidence="1 2" key="1">
    <citation type="submission" date="2020-02" db="EMBL/GenBank/DDBJ databases">
        <title>Draft genome sequence of Haematococcus lacustris strain NIES-144.</title>
        <authorList>
            <person name="Morimoto D."/>
            <person name="Nakagawa S."/>
            <person name="Yoshida T."/>
            <person name="Sawayama S."/>
        </authorList>
    </citation>
    <scope>NUCLEOTIDE SEQUENCE [LARGE SCALE GENOMIC DNA]</scope>
    <source>
        <strain evidence="1 2">NIES-144</strain>
    </source>
</reference>
<accession>A0A6A0A1R5</accession>
<evidence type="ECO:0000313" key="2">
    <source>
        <dbReference type="Proteomes" id="UP000485058"/>
    </source>
</evidence>
<dbReference type="EMBL" id="BLLF01003167">
    <property type="protein sequence ID" value="GFH26559.1"/>
    <property type="molecule type" value="Genomic_DNA"/>
</dbReference>
<comment type="caution">
    <text evidence="1">The sequence shown here is derived from an EMBL/GenBank/DDBJ whole genome shotgun (WGS) entry which is preliminary data.</text>
</comment>
<protein>
    <submittedName>
        <fullName evidence="1">Uncharacterized protein</fullName>
    </submittedName>
</protein>
<name>A0A6A0A1R5_HAELA</name>
<proteinExistence type="predicted"/>
<keyword evidence="2" id="KW-1185">Reference proteome</keyword>
<organism evidence="1 2">
    <name type="scientific">Haematococcus lacustris</name>
    <name type="common">Green alga</name>
    <name type="synonym">Haematococcus pluvialis</name>
    <dbReference type="NCBI Taxonomy" id="44745"/>
    <lineage>
        <taxon>Eukaryota</taxon>
        <taxon>Viridiplantae</taxon>
        <taxon>Chlorophyta</taxon>
        <taxon>core chlorophytes</taxon>
        <taxon>Chlorophyceae</taxon>
        <taxon>CS clade</taxon>
        <taxon>Chlamydomonadales</taxon>
        <taxon>Haematococcaceae</taxon>
        <taxon>Haematococcus</taxon>
    </lineage>
</organism>
<gene>
    <name evidence="1" type="ORF">HaLaN_24731</name>
</gene>
<dbReference type="AlphaFoldDB" id="A0A6A0A1R5"/>
<evidence type="ECO:0000313" key="1">
    <source>
        <dbReference type="EMBL" id="GFH26559.1"/>
    </source>
</evidence>